<dbReference type="AlphaFoldDB" id="A0A1Y2JPP8"/>
<gene>
    <name evidence="2" type="ORF">BSZ19_16185</name>
</gene>
<feature type="compositionally biased region" description="Basic and acidic residues" evidence="1">
    <location>
        <begin position="38"/>
        <end position="62"/>
    </location>
</feature>
<name>A0A1Y2JPP8_BRAJP</name>
<sequence length="62" mass="7099">MTKKRDSRAELRGLIAKLDEACKADVAKHKKPVGRSARLREAEAQVKAAKPRDQRLVWKEME</sequence>
<proteinExistence type="predicted"/>
<comment type="caution">
    <text evidence="2">The sequence shown here is derived from an EMBL/GenBank/DDBJ whole genome shotgun (WGS) entry which is preliminary data.</text>
</comment>
<accession>A0A1Y2JPP8</accession>
<dbReference type="RefSeq" id="WP_085400684.1">
    <property type="nucleotide sequence ID" value="NZ_NAFL01000243.1"/>
</dbReference>
<evidence type="ECO:0000313" key="2">
    <source>
        <dbReference type="EMBL" id="OSJ33182.1"/>
    </source>
</evidence>
<protein>
    <submittedName>
        <fullName evidence="2">Uncharacterized protein</fullName>
    </submittedName>
</protein>
<evidence type="ECO:0000313" key="3">
    <source>
        <dbReference type="Proteomes" id="UP000193335"/>
    </source>
</evidence>
<reference evidence="2 3" key="1">
    <citation type="submission" date="2017-03" db="EMBL/GenBank/DDBJ databases">
        <title>Whole genome sequences of fourteen strains of Bradyrhizobium canariense and one strain of Bradyrhizobium japonicum isolated from Lupinus (Papilionoideae: Genisteae) species in Algeria.</title>
        <authorList>
            <person name="Crovadore J."/>
            <person name="Chekireb D."/>
            <person name="Brachmann A."/>
            <person name="Chablais R."/>
            <person name="Cochard B."/>
            <person name="Lefort F."/>
        </authorList>
    </citation>
    <scope>NUCLEOTIDE SEQUENCE [LARGE SCALE GENOMIC DNA]</scope>
    <source>
        <strain evidence="2 3">UBMA197</strain>
    </source>
</reference>
<evidence type="ECO:0000256" key="1">
    <source>
        <dbReference type="SAM" id="MobiDB-lite"/>
    </source>
</evidence>
<dbReference type="Proteomes" id="UP000193335">
    <property type="component" value="Unassembled WGS sequence"/>
</dbReference>
<dbReference type="EMBL" id="NAFL01000243">
    <property type="protein sequence ID" value="OSJ33182.1"/>
    <property type="molecule type" value="Genomic_DNA"/>
</dbReference>
<organism evidence="2 3">
    <name type="scientific">Bradyrhizobium japonicum</name>
    <dbReference type="NCBI Taxonomy" id="375"/>
    <lineage>
        <taxon>Bacteria</taxon>
        <taxon>Pseudomonadati</taxon>
        <taxon>Pseudomonadota</taxon>
        <taxon>Alphaproteobacteria</taxon>
        <taxon>Hyphomicrobiales</taxon>
        <taxon>Nitrobacteraceae</taxon>
        <taxon>Bradyrhizobium</taxon>
    </lineage>
</organism>
<feature type="region of interest" description="Disordered" evidence="1">
    <location>
        <begin position="36"/>
        <end position="62"/>
    </location>
</feature>